<dbReference type="AlphaFoldDB" id="A0AAV0QY63"/>
<sequence>MMAQVFGSPCVAEETKGTDKFTFWGPTTKPKKEFNCTAKKLLSFFLSLFIYCGLIYYTAANIPSLCCFKREVPFSSCLLLWQPKEQRGKGRNDF</sequence>
<evidence type="ECO:0000256" key="1">
    <source>
        <dbReference type="SAM" id="Phobius"/>
    </source>
</evidence>
<evidence type="ECO:0000313" key="2">
    <source>
        <dbReference type="EMBL" id="CAI0550454.1"/>
    </source>
</evidence>
<proteinExistence type="predicted"/>
<keyword evidence="3" id="KW-1185">Reference proteome</keyword>
<organism evidence="2 3">
    <name type="scientific">Linum tenue</name>
    <dbReference type="NCBI Taxonomy" id="586396"/>
    <lineage>
        <taxon>Eukaryota</taxon>
        <taxon>Viridiplantae</taxon>
        <taxon>Streptophyta</taxon>
        <taxon>Embryophyta</taxon>
        <taxon>Tracheophyta</taxon>
        <taxon>Spermatophyta</taxon>
        <taxon>Magnoliopsida</taxon>
        <taxon>eudicotyledons</taxon>
        <taxon>Gunneridae</taxon>
        <taxon>Pentapetalae</taxon>
        <taxon>rosids</taxon>
        <taxon>fabids</taxon>
        <taxon>Malpighiales</taxon>
        <taxon>Linaceae</taxon>
        <taxon>Linum</taxon>
    </lineage>
</organism>
<evidence type="ECO:0000313" key="3">
    <source>
        <dbReference type="Proteomes" id="UP001154282"/>
    </source>
</evidence>
<keyword evidence="1" id="KW-0812">Transmembrane</keyword>
<feature type="non-terminal residue" evidence="2">
    <location>
        <position position="94"/>
    </location>
</feature>
<dbReference type="Proteomes" id="UP001154282">
    <property type="component" value="Unassembled WGS sequence"/>
</dbReference>
<feature type="transmembrane region" description="Helical" evidence="1">
    <location>
        <begin position="41"/>
        <end position="59"/>
    </location>
</feature>
<comment type="caution">
    <text evidence="2">The sequence shown here is derived from an EMBL/GenBank/DDBJ whole genome shotgun (WGS) entry which is preliminary data.</text>
</comment>
<accession>A0AAV0QY63</accession>
<gene>
    <name evidence="2" type="ORF">LITE_LOCUS45544</name>
</gene>
<name>A0AAV0QY63_9ROSI</name>
<keyword evidence="1" id="KW-0472">Membrane</keyword>
<protein>
    <submittedName>
        <fullName evidence="2">Uncharacterized protein</fullName>
    </submittedName>
</protein>
<dbReference type="EMBL" id="CAMGYJ010000010">
    <property type="protein sequence ID" value="CAI0550454.1"/>
    <property type="molecule type" value="Genomic_DNA"/>
</dbReference>
<reference evidence="2" key="1">
    <citation type="submission" date="2022-08" db="EMBL/GenBank/DDBJ databases">
        <authorList>
            <person name="Gutierrez-Valencia J."/>
        </authorList>
    </citation>
    <scope>NUCLEOTIDE SEQUENCE</scope>
</reference>
<keyword evidence="1" id="KW-1133">Transmembrane helix</keyword>